<feature type="transmembrane region" description="Helical" evidence="2">
    <location>
        <begin position="387"/>
        <end position="409"/>
    </location>
</feature>
<dbReference type="VEuPathDB" id="VectorBase:ADIR001812"/>
<keyword evidence="1" id="KW-0336">GPI-anchor</keyword>
<keyword evidence="2" id="KW-0812">Transmembrane</keyword>
<dbReference type="PANTHER" id="PTHR10443">
    <property type="entry name" value="MICROSOMAL DIPEPTIDASE"/>
    <property type="match status" value="1"/>
</dbReference>
<dbReference type="Gene3D" id="3.20.20.140">
    <property type="entry name" value="Metal-dependent hydrolases"/>
    <property type="match status" value="3"/>
</dbReference>
<keyword evidence="1" id="KW-0449">Lipoprotein</keyword>
<dbReference type="CDD" id="cd01301">
    <property type="entry name" value="rDP_like"/>
    <property type="match status" value="2"/>
</dbReference>
<reference evidence="4" key="1">
    <citation type="submission" date="2013-03" db="EMBL/GenBank/DDBJ databases">
        <title>The Genome Sequence of Anopheles dirus WRAIR2.</title>
        <authorList>
            <consortium name="The Broad Institute Genomics Platform"/>
            <person name="Neafsey D.E."/>
            <person name="Walton C."/>
            <person name="Walker B."/>
            <person name="Young S.K."/>
            <person name="Zeng Q."/>
            <person name="Gargeya S."/>
            <person name="Fitzgerald M."/>
            <person name="Haas B."/>
            <person name="Abouelleil A."/>
            <person name="Allen A.W."/>
            <person name="Alvarado L."/>
            <person name="Arachchi H.M."/>
            <person name="Berlin A.M."/>
            <person name="Chapman S.B."/>
            <person name="Gainer-Dewar J."/>
            <person name="Goldberg J."/>
            <person name="Griggs A."/>
            <person name="Gujja S."/>
            <person name="Hansen M."/>
            <person name="Howarth C."/>
            <person name="Imamovic A."/>
            <person name="Ireland A."/>
            <person name="Larimer J."/>
            <person name="McCowan C."/>
            <person name="Murphy C."/>
            <person name="Pearson M."/>
            <person name="Poon T.W."/>
            <person name="Priest M."/>
            <person name="Roberts A."/>
            <person name="Saif S."/>
            <person name="Shea T."/>
            <person name="Sisk P."/>
            <person name="Sykes S."/>
            <person name="Wortman J."/>
            <person name="Nusbaum C."/>
            <person name="Birren B."/>
        </authorList>
    </citation>
    <scope>NUCLEOTIDE SEQUENCE [LARGE SCALE GENOMIC DNA]</scope>
    <source>
        <strain evidence="4">WRAIR2</strain>
    </source>
</reference>
<organism evidence="3 4">
    <name type="scientific">Anopheles dirus</name>
    <dbReference type="NCBI Taxonomy" id="7168"/>
    <lineage>
        <taxon>Eukaryota</taxon>
        <taxon>Metazoa</taxon>
        <taxon>Ecdysozoa</taxon>
        <taxon>Arthropoda</taxon>
        <taxon>Hexapoda</taxon>
        <taxon>Insecta</taxon>
        <taxon>Pterygota</taxon>
        <taxon>Neoptera</taxon>
        <taxon>Endopterygota</taxon>
        <taxon>Diptera</taxon>
        <taxon>Nematocera</taxon>
        <taxon>Culicoidea</taxon>
        <taxon>Culicidae</taxon>
        <taxon>Anophelinae</taxon>
        <taxon>Anopheles</taxon>
    </lineage>
</organism>
<accession>A0A182N2F4</accession>
<dbReference type="PANTHER" id="PTHR10443:SF45">
    <property type="entry name" value="DIPEPTIDASE"/>
    <property type="match status" value="1"/>
</dbReference>
<dbReference type="PROSITE" id="PS00869">
    <property type="entry name" value="RENAL_DIPEPTIDASE_1"/>
    <property type="match status" value="2"/>
</dbReference>
<keyword evidence="4" id="KW-1185">Reference proteome</keyword>
<dbReference type="GO" id="GO:0006508">
    <property type="term" value="P:proteolysis"/>
    <property type="evidence" value="ECO:0007669"/>
    <property type="project" value="UniProtKB-KW"/>
</dbReference>
<dbReference type="GO" id="GO:0046872">
    <property type="term" value="F:metal ion binding"/>
    <property type="evidence" value="ECO:0007669"/>
    <property type="project" value="UniProtKB-UniRule"/>
</dbReference>
<dbReference type="Proteomes" id="UP000075884">
    <property type="component" value="Unassembled WGS sequence"/>
</dbReference>
<proteinExistence type="inferred from homology"/>
<name>A0A182N2F4_9DIPT</name>
<comment type="subcellular location">
    <subcellularLocation>
        <location evidence="1">Membrane</location>
        <topology evidence="1">Lipid-anchor</topology>
        <topology evidence="1">GPI-anchor</topology>
    </subcellularLocation>
</comment>
<keyword evidence="1" id="KW-0224">Dipeptidase</keyword>
<protein>
    <recommendedName>
        <fullName evidence="1">Dipeptidase</fullName>
        <ecNumber evidence="1">3.4.13.19</ecNumber>
    </recommendedName>
</protein>
<dbReference type="SUPFAM" id="SSF51556">
    <property type="entry name" value="Metallo-dependent hydrolases"/>
    <property type="match status" value="3"/>
</dbReference>
<dbReference type="InterPro" id="IPR000180">
    <property type="entry name" value="Dipep_AS"/>
</dbReference>
<keyword evidence="1" id="KW-0325">Glycoprotein</keyword>
<keyword evidence="1" id="KW-1015">Disulfide bond</keyword>
<dbReference type="AlphaFoldDB" id="A0A182N2F4"/>
<evidence type="ECO:0000256" key="1">
    <source>
        <dbReference type="RuleBase" id="RU341113"/>
    </source>
</evidence>
<reference evidence="3" key="2">
    <citation type="submission" date="2020-05" db="UniProtKB">
        <authorList>
            <consortium name="EnsemblMetazoa"/>
        </authorList>
    </citation>
    <scope>IDENTIFICATION</scope>
    <source>
        <strain evidence="3">WRAIR2</strain>
    </source>
</reference>
<dbReference type="PROSITE" id="PS51365">
    <property type="entry name" value="RENAL_DIPEPTIDASE_2"/>
    <property type="match status" value="3"/>
</dbReference>
<dbReference type="Pfam" id="PF01244">
    <property type="entry name" value="Peptidase_M19"/>
    <property type="match status" value="3"/>
</dbReference>
<sequence>MLLCALNFDPDIYRNNKLAMNVAKIEKNSLREFDLNWDLQRHNVWGNINTSRTDLIRLREGNVYGQMWFVGSNCTESPLDAVQNVFEQIDTIKRLIERHGQDLSLATTVAELEAAIAQEKIGSLVAVKGGHSINSKLGLLRTLYALGVRCMSLASEQNCCSWVDSAIVDSLDIDAADMRGDLSIWGRLVVWEMNRLGMIVDLSYGSYGVALDVLRYSRAPVIFSNAGAYAINRHHFNVKEDVLIPLATQGGLIMISFDPKILGGYTIDNVLEHLNYLREVIGPDHIGIGSGFEGFDGAIDGLEDVSKFPNLFAALAQGKYSDGETFPAWSKDELQKLAGLNFLRVFHEVERAKDQLSHEQPFEDEGSDDIQRKVQSADRFVLGNKKLLIACAIAVVITICAIVVPIAVVSSYDDAPITRNFAGRDVLDEVPLIDGHNDLPFSIYLVERNLINNFNLDSNLKEHPVWSVENRTHTDLPRLRKGKLGAQFWVAYIRCADTQYKDAVARTLEQIDVTKRIIRKYPNDFKYADSADGIMEAFREKKLASLIAVEGGHSIDSRLAVLRLFYELGVRYLTLTHSCNTPWADASPVDDIKPAPSQLNNLSAWGRHVVWEMNRLGMMIDISHVSYGVMRDVLQHSRAPVIFSHSSAHGVFEHHRNVQDDILRELARKRGIVMVNFYPLFVGGNTIDDVITHLNHIRAITGVDYIGLGGDYNGVDVTPEGLEDVSKYPDLFDMLANGALRSGEKFAAWSRDDLQKLAGLNLLRVFREVESIRDMLVDEDPFEDLIPYEEFERANWPVRCVRRASWSSIAGVMSCLAKVMAHKKTLTMGVLILFAILAVAVAVPIATNGESDNSVVPQVNQFFGRTVLDEVPLIDGHNDLPWNLYNYERNRINNFELNSDLKQHPVWGPSTSSHTDIPRLQQGKVGAQFWVAYVGCNNQYKDAVERTLEQIDVIKRIVRKYPQYMKYVTSTEGIMDAFQQGKIGSLIAVEGGHSMDSRLAVLRMYYELGVRYMTLTHSCNTPWADASPIDDDATATLRNVTDWGLNVISEMNRLGMLIDISHVSHGVMVEVLEHTKSPVIFSHSSSYSVFQHHRNVQDEVLKQLVQNNGIIMVNFYTGFIGGKSIDNVINHLNYIKGITGADHIGLGGDFDGVPDTPVGLDDVSKYPDLFDMLADGAYTNGTTFAPWTREELRKLAGENLLRVFRDVERVRDSMVDVAPYEDLIPYQDFVDAGVAEQPCMSDMDIHKQ</sequence>
<comment type="subunit">
    <text evidence="1">Homodimer; disulfide-linked.</text>
</comment>
<evidence type="ECO:0000256" key="2">
    <source>
        <dbReference type="SAM" id="Phobius"/>
    </source>
</evidence>
<evidence type="ECO:0000313" key="4">
    <source>
        <dbReference type="Proteomes" id="UP000075884"/>
    </source>
</evidence>
<dbReference type="InterPro" id="IPR008257">
    <property type="entry name" value="Pept_M19"/>
</dbReference>
<comment type="cofactor">
    <cofactor evidence="1">
        <name>Zn(2+)</name>
        <dbReference type="ChEBI" id="CHEBI:29105"/>
    </cofactor>
</comment>
<feature type="transmembrane region" description="Helical" evidence="2">
    <location>
        <begin position="826"/>
        <end position="846"/>
    </location>
</feature>
<keyword evidence="1" id="KW-0479">Metal-binding</keyword>
<keyword evidence="1" id="KW-0645">Protease</keyword>
<comment type="similarity">
    <text evidence="1">Belongs to the metallo-dependent hydrolases superfamily. Peptidase M19 family.</text>
</comment>
<keyword evidence="2" id="KW-0472">Membrane</keyword>
<keyword evidence="2" id="KW-1133">Transmembrane helix</keyword>
<keyword evidence="1" id="KW-0482">Metalloprotease</keyword>
<dbReference type="GO" id="GO:0070573">
    <property type="term" value="F:metallodipeptidase activity"/>
    <property type="evidence" value="ECO:0007669"/>
    <property type="project" value="InterPro"/>
</dbReference>
<dbReference type="EnsemblMetazoa" id="ADIR001812-RA">
    <property type="protein sequence ID" value="ADIR001812-PA"/>
    <property type="gene ID" value="ADIR001812"/>
</dbReference>
<dbReference type="STRING" id="7168.A0A182N2F4"/>
<keyword evidence="1" id="KW-0378">Hydrolase</keyword>
<dbReference type="InterPro" id="IPR032466">
    <property type="entry name" value="Metal_Hydrolase"/>
</dbReference>
<keyword evidence="1" id="KW-0862">Zinc</keyword>
<evidence type="ECO:0000313" key="3">
    <source>
        <dbReference type="EnsemblMetazoa" id="ADIR001812-PA"/>
    </source>
</evidence>
<dbReference type="GO" id="GO:0098552">
    <property type="term" value="C:side of membrane"/>
    <property type="evidence" value="ECO:0007669"/>
    <property type="project" value="UniProtKB-KW"/>
</dbReference>
<dbReference type="EC" id="3.4.13.19" evidence="1"/>
<comment type="catalytic activity">
    <reaction evidence="1">
        <text>an L-aminoacyl-L-amino acid + H2O = 2 an L-alpha-amino acid</text>
        <dbReference type="Rhea" id="RHEA:48940"/>
        <dbReference type="ChEBI" id="CHEBI:15377"/>
        <dbReference type="ChEBI" id="CHEBI:59869"/>
        <dbReference type="ChEBI" id="CHEBI:77460"/>
        <dbReference type="EC" id="3.4.13.19"/>
    </reaction>
</comment>